<dbReference type="EMBL" id="QWIV01000005">
    <property type="protein sequence ID" value="RMZ60577.1"/>
    <property type="molecule type" value="Genomic_DNA"/>
</dbReference>
<accession>A0A3M7LDF7</accession>
<comment type="caution">
    <text evidence="5">The sequence shown here is derived from an EMBL/GenBank/DDBJ whole genome shotgun (WGS) entry which is preliminary data.</text>
</comment>
<evidence type="ECO:0000256" key="3">
    <source>
        <dbReference type="SAM" id="SignalP"/>
    </source>
</evidence>
<feature type="chain" id="PRO_5017946032" description="SbsA Ig-like domain-containing protein" evidence="3">
    <location>
        <begin position="21"/>
        <end position="598"/>
    </location>
</feature>
<protein>
    <recommendedName>
        <fullName evidence="4">SbsA Ig-like domain-containing protein</fullName>
    </recommendedName>
</protein>
<sequence>MKRFLLLLVITFLVHSCARVGSPVGGPKDTLAPKFLRSNIDTTRVNVPRDIKELRLDFDEYVTLKDINKNLIISPPIKSIKRILPSNIANKYVLIQWADTLQANTTYNFNFGNSIIDNNEGNALPYYNFAFSTGDKLDDLYISGEVKDALAIKKDASTTENKLVVGLYQVKDTINYKQKPYYITKVDMDGYYELNYLSPGKYKIVAFEDENGNSVYDAGKEKIGFQKEEVNIEKSISGLNLKVYPSKKPVKYKEMKEFPGGVLMMFEGNPDNVKVLSINDNLQDIKVTHNVKSDSINIWFDAVKNKVGQTSTENLKFSYDTGAKKDTVSVFYKYNTKNSMEINSDNGGGMLPPNSDFKIRSNYYIDKINTEKWSLKTEGDSLNTIPFTAKISEKNPYQITIKSDFQTGKKYQLTVPKETVSSFYSKVSVSKRFDFEQDKAENYGRVVFSLQNAPTTSYWIQLLDNSEKIIYQKYTKGDKVTFDILKPGEYITRILVDNNENQYWDETDFQNEIFAEDVYTYYKLLLVRPLWDTNEVWDLKDTRALGDVKSSKTPENSNSTVLPKSNIKEKVLQSPTQNSNNNKDESVRSGDAILTPVK</sequence>
<evidence type="ECO:0000259" key="4">
    <source>
        <dbReference type="Pfam" id="PF13205"/>
    </source>
</evidence>
<keyword evidence="6" id="KW-1185">Reference proteome</keyword>
<evidence type="ECO:0000313" key="6">
    <source>
        <dbReference type="Proteomes" id="UP000267524"/>
    </source>
</evidence>
<proteinExistence type="predicted"/>
<evidence type="ECO:0000256" key="1">
    <source>
        <dbReference type="ARBA" id="ARBA00022729"/>
    </source>
</evidence>
<organism evidence="5 6">
    <name type="scientific">Chryseobacterium nematophagum</name>
    <dbReference type="NCBI Taxonomy" id="2305228"/>
    <lineage>
        <taxon>Bacteria</taxon>
        <taxon>Pseudomonadati</taxon>
        <taxon>Bacteroidota</taxon>
        <taxon>Flavobacteriia</taxon>
        <taxon>Flavobacteriales</taxon>
        <taxon>Weeksellaceae</taxon>
        <taxon>Chryseobacterium group</taxon>
        <taxon>Chryseobacterium</taxon>
    </lineage>
</organism>
<feature type="compositionally biased region" description="Polar residues" evidence="2">
    <location>
        <begin position="553"/>
        <end position="563"/>
    </location>
</feature>
<dbReference type="Proteomes" id="UP000267524">
    <property type="component" value="Unassembled WGS sequence"/>
</dbReference>
<name>A0A3M7LDF7_9FLAO</name>
<gene>
    <name evidence="5" type="ORF">D1632_00930</name>
</gene>
<feature type="signal peptide" evidence="3">
    <location>
        <begin position="1"/>
        <end position="20"/>
    </location>
</feature>
<dbReference type="Pfam" id="PF13205">
    <property type="entry name" value="Big_5"/>
    <property type="match status" value="1"/>
</dbReference>
<keyword evidence="1 3" id="KW-0732">Signal</keyword>
<dbReference type="AlphaFoldDB" id="A0A3M7LDF7"/>
<evidence type="ECO:0000313" key="5">
    <source>
        <dbReference type="EMBL" id="RMZ60577.1"/>
    </source>
</evidence>
<feature type="region of interest" description="Disordered" evidence="2">
    <location>
        <begin position="547"/>
        <end position="598"/>
    </location>
</feature>
<dbReference type="InterPro" id="IPR032812">
    <property type="entry name" value="SbsA_Ig"/>
</dbReference>
<feature type="domain" description="SbsA Ig-like" evidence="4">
    <location>
        <begin position="29"/>
        <end position="133"/>
    </location>
</feature>
<dbReference type="RefSeq" id="WP_122545386.1">
    <property type="nucleotide sequence ID" value="NZ_QWIV01000005.1"/>
</dbReference>
<evidence type="ECO:0000256" key="2">
    <source>
        <dbReference type="SAM" id="MobiDB-lite"/>
    </source>
</evidence>
<reference evidence="5 6" key="1">
    <citation type="submission" date="2018-08" db="EMBL/GenBank/DDBJ databases">
        <title>Chryseobacterium nematophagum: a novel matrix digesting pathogen of nematodes.</title>
        <authorList>
            <person name="Page A."/>
            <person name="Roberts M."/>
            <person name="Felix M.-A."/>
            <person name="Weir W."/>
        </authorList>
    </citation>
    <scope>NUCLEOTIDE SEQUENCE [LARGE SCALE GENOMIC DNA]</scope>
    <source>
        <strain evidence="5 6">JUb275</strain>
    </source>
</reference>